<evidence type="ECO:0000259" key="1">
    <source>
        <dbReference type="PROSITE" id="PS51186"/>
    </source>
</evidence>
<keyword evidence="2" id="KW-0808">Transferase</keyword>
<comment type="caution">
    <text evidence="2">The sequence shown here is derived from an EMBL/GenBank/DDBJ whole genome shotgun (WGS) entry which is preliminary data.</text>
</comment>
<keyword evidence="3" id="KW-1185">Reference proteome</keyword>
<dbReference type="AlphaFoldDB" id="A0A557QKN7"/>
<accession>A0A557QKN7</accession>
<organism evidence="2 3">
    <name type="scientific">Denitromonas halophila</name>
    <dbReference type="NCBI Taxonomy" id="1629404"/>
    <lineage>
        <taxon>Bacteria</taxon>
        <taxon>Pseudomonadati</taxon>
        <taxon>Pseudomonadota</taxon>
        <taxon>Betaproteobacteria</taxon>
        <taxon>Rhodocyclales</taxon>
        <taxon>Zoogloeaceae</taxon>
        <taxon>Denitromonas</taxon>
    </lineage>
</organism>
<dbReference type="OrthoDB" id="9801656at2"/>
<name>A0A557QKN7_9RHOO</name>
<dbReference type="RefSeq" id="WP_144310702.1">
    <property type="nucleotide sequence ID" value="NZ_VMNK01000015.1"/>
</dbReference>
<dbReference type="SUPFAM" id="SSF55729">
    <property type="entry name" value="Acyl-CoA N-acyltransferases (Nat)"/>
    <property type="match status" value="1"/>
</dbReference>
<gene>
    <name evidence="2" type="ORF">FHP91_15540</name>
</gene>
<dbReference type="InterPro" id="IPR016181">
    <property type="entry name" value="Acyl_CoA_acyltransferase"/>
</dbReference>
<feature type="domain" description="N-acetyltransferase" evidence="1">
    <location>
        <begin position="15"/>
        <end position="182"/>
    </location>
</feature>
<dbReference type="PROSITE" id="PS51186">
    <property type="entry name" value="GNAT"/>
    <property type="match status" value="1"/>
</dbReference>
<dbReference type="PANTHER" id="PTHR43792">
    <property type="entry name" value="GNAT FAMILY, PUTATIVE (AFU_ORTHOLOGUE AFUA_3G00765)-RELATED-RELATED"/>
    <property type="match status" value="1"/>
</dbReference>
<proteinExistence type="predicted"/>
<dbReference type="EMBL" id="VMNK01000015">
    <property type="protein sequence ID" value="TVO53475.1"/>
    <property type="molecule type" value="Genomic_DNA"/>
</dbReference>
<dbReference type="Gene3D" id="3.40.630.30">
    <property type="match status" value="1"/>
</dbReference>
<sequence>MLTAEAAIEFETERLRLRQWRTTDRGPFAALNADPEVMAFFPSPLSRAASDALAARCAALIEARGWGFWACELKRTGEFIGFVGLHEPPAALPLSPCVEIGWRLALPFWGQGYASEAARGALAVGFEQLALSEIVSFTATINIRSRAVMSRLGMRQTGQFMHPSLADGSPLRAHCWYRLSIAQWHAQGLRPRRK</sequence>
<protein>
    <submittedName>
        <fullName evidence="2">GNAT family N-acetyltransferase</fullName>
    </submittedName>
</protein>
<dbReference type="InterPro" id="IPR051531">
    <property type="entry name" value="N-acetyltransferase"/>
</dbReference>
<reference evidence="2 3" key="1">
    <citation type="submission" date="2019-07" db="EMBL/GenBank/DDBJ databases">
        <title>The pathways for chlorine oxyanion respiration interact through the shared metabolite chlorate.</title>
        <authorList>
            <person name="Barnum T.P."/>
            <person name="Cheng Y."/>
            <person name="Hill K.A."/>
            <person name="Lucas L.N."/>
            <person name="Carlson H.K."/>
            <person name="Coates J.D."/>
        </authorList>
    </citation>
    <scope>NUCLEOTIDE SEQUENCE [LARGE SCALE GENOMIC DNA]</scope>
    <source>
        <strain evidence="2 3">SFB-3</strain>
    </source>
</reference>
<dbReference type="Pfam" id="PF13302">
    <property type="entry name" value="Acetyltransf_3"/>
    <property type="match status" value="1"/>
</dbReference>
<dbReference type="GO" id="GO:0016747">
    <property type="term" value="F:acyltransferase activity, transferring groups other than amino-acyl groups"/>
    <property type="evidence" value="ECO:0007669"/>
    <property type="project" value="InterPro"/>
</dbReference>
<evidence type="ECO:0000313" key="3">
    <source>
        <dbReference type="Proteomes" id="UP000319502"/>
    </source>
</evidence>
<evidence type="ECO:0000313" key="2">
    <source>
        <dbReference type="EMBL" id="TVO53475.1"/>
    </source>
</evidence>
<dbReference type="InterPro" id="IPR000182">
    <property type="entry name" value="GNAT_dom"/>
</dbReference>
<dbReference type="PANTHER" id="PTHR43792:SF1">
    <property type="entry name" value="N-ACETYLTRANSFERASE DOMAIN-CONTAINING PROTEIN"/>
    <property type="match status" value="1"/>
</dbReference>
<dbReference type="Proteomes" id="UP000319502">
    <property type="component" value="Unassembled WGS sequence"/>
</dbReference>